<sequence>MYSKKIISTFFQHGRQTARRRHPFVIVLLLLLSFCAKENEVPVPALHITSLSPTHGPAGTRVTVAGSGFSTMPLSNVVTFNGTPATVTSATENQLVATVPATATSGVVNVTVDGREATGPVFTVEAVLGPGPVVTNITPRAGPVGTQVIIAGSGFDTNASQNAVTFNGTTATITQASATELKTTVPTGATTGNLVVTTGGKNSAGMLFTVTPTLSITSFAPTSGGAGTKVTLQGLGFNITLAANVVKFSGVVATVVSATPTMLEVIVPNGATTGQLTVAIDGTVAEGGIFIVNSTTGRITVSTVAGDGLINTLRPAGLAFNVNGDLLIADQINHRIMKYNSSGLSLYAGSGVRAQTGPVDGPFASAQFNGPTGISVDRATGFVYVAEQMNNVIRKIDPTVVPTMVSTWAGFSNGTPGTNNGSGAGLPNSAAAGFFFPTGIVKSINFDAWFVTDYMTHVIRRIDASAQVTTFAGEASQGGSADGQGSAARFNYPSALAVDNSNNLYVGDCFNGTIRKIDLDGNVTTFATGVGFVYGLAWDGKESLYATSFTQHVIYKIDLAGNKTIIAGSMEGYADGDGSTATFSEPYGIVVDKDGNLLVSDQNNGRIRKITFH</sequence>
<accession>A0ABS1KSP0</accession>
<evidence type="ECO:0000313" key="3">
    <source>
        <dbReference type="EMBL" id="MBL0742480.1"/>
    </source>
</evidence>
<dbReference type="InterPro" id="IPR011042">
    <property type="entry name" value="6-blade_b-propeller_TolB-like"/>
</dbReference>
<dbReference type="EMBL" id="JAERRB010000004">
    <property type="protein sequence ID" value="MBL0742480.1"/>
    <property type="molecule type" value="Genomic_DNA"/>
</dbReference>
<evidence type="ECO:0000313" key="4">
    <source>
        <dbReference type="Proteomes" id="UP000613030"/>
    </source>
</evidence>
<dbReference type="SUPFAM" id="SSF63829">
    <property type="entry name" value="Calcium-dependent phosphotriesterase"/>
    <property type="match status" value="1"/>
</dbReference>
<dbReference type="PANTHER" id="PTHR13833:SF71">
    <property type="entry name" value="NHL DOMAIN-CONTAINING PROTEIN"/>
    <property type="match status" value="1"/>
</dbReference>
<dbReference type="InterPro" id="IPR014756">
    <property type="entry name" value="Ig_E-set"/>
</dbReference>
<name>A0ABS1KSP0_9BACT</name>
<dbReference type="CDD" id="cd00603">
    <property type="entry name" value="IPT_PCSR"/>
    <property type="match status" value="2"/>
</dbReference>
<keyword evidence="1" id="KW-0677">Repeat</keyword>
<dbReference type="Proteomes" id="UP000613030">
    <property type="component" value="Unassembled WGS sequence"/>
</dbReference>
<dbReference type="InterPro" id="IPR002909">
    <property type="entry name" value="IPT_dom"/>
</dbReference>
<evidence type="ECO:0000256" key="1">
    <source>
        <dbReference type="ARBA" id="ARBA00022737"/>
    </source>
</evidence>
<dbReference type="SUPFAM" id="SSF63825">
    <property type="entry name" value="YWTD domain"/>
    <property type="match status" value="1"/>
</dbReference>
<dbReference type="SMART" id="SM00429">
    <property type="entry name" value="IPT"/>
    <property type="match status" value="3"/>
</dbReference>
<dbReference type="InterPro" id="IPR001258">
    <property type="entry name" value="NHL_repeat"/>
</dbReference>
<feature type="domain" description="IPT/TIG" evidence="2">
    <location>
        <begin position="213"/>
        <end position="292"/>
    </location>
</feature>
<proteinExistence type="predicted"/>
<dbReference type="PANTHER" id="PTHR13833">
    <property type="match status" value="1"/>
</dbReference>
<keyword evidence="4" id="KW-1185">Reference proteome</keyword>
<comment type="caution">
    <text evidence="3">The sequence shown here is derived from an EMBL/GenBank/DDBJ whole genome shotgun (WGS) entry which is preliminary data.</text>
</comment>
<organism evidence="3 4">
    <name type="scientific">Chryseolinea lacunae</name>
    <dbReference type="NCBI Taxonomy" id="2801331"/>
    <lineage>
        <taxon>Bacteria</taxon>
        <taxon>Pseudomonadati</taxon>
        <taxon>Bacteroidota</taxon>
        <taxon>Cytophagia</taxon>
        <taxon>Cytophagales</taxon>
        <taxon>Fulvivirgaceae</taxon>
        <taxon>Chryseolinea</taxon>
    </lineage>
</organism>
<feature type="domain" description="IPT/TIG" evidence="2">
    <location>
        <begin position="131"/>
        <end position="211"/>
    </location>
</feature>
<feature type="domain" description="IPT/TIG" evidence="2">
    <location>
        <begin position="45"/>
        <end position="125"/>
    </location>
</feature>
<reference evidence="3 4" key="1">
    <citation type="submission" date="2021-01" db="EMBL/GenBank/DDBJ databases">
        <title>Chryseolinea sp. Jin1 Genome sequencing and assembly.</title>
        <authorList>
            <person name="Kim I."/>
        </authorList>
    </citation>
    <scope>NUCLEOTIDE SEQUENCE [LARGE SCALE GENOMIC DNA]</scope>
    <source>
        <strain evidence="3 4">Jin1</strain>
    </source>
</reference>
<dbReference type="Pfam" id="PF01833">
    <property type="entry name" value="TIG"/>
    <property type="match status" value="3"/>
</dbReference>
<protein>
    <submittedName>
        <fullName evidence="3">IPT/TIG domain-containing protein</fullName>
    </submittedName>
</protein>
<gene>
    <name evidence="3" type="ORF">JI741_14730</name>
</gene>
<dbReference type="Pfam" id="PF01436">
    <property type="entry name" value="NHL"/>
    <property type="match status" value="1"/>
</dbReference>
<dbReference type="InterPro" id="IPR013783">
    <property type="entry name" value="Ig-like_fold"/>
</dbReference>
<evidence type="ECO:0000259" key="2">
    <source>
        <dbReference type="SMART" id="SM00429"/>
    </source>
</evidence>
<dbReference type="Gene3D" id="2.120.10.30">
    <property type="entry name" value="TolB, C-terminal domain"/>
    <property type="match status" value="3"/>
</dbReference>
<dbReference type="SUPFAM" id="SSF81296">
    <property type="entry name" value="E set domains"/>
    <property type="match status" value="3"/>
</dbReference>
<dbReference type="RefSeq" id="WP_202010761.1">
    <property type="nucleotide sequence ID" value="NZ_JAERRB010000004.1"/>
</dbReference>
<dbReference type="Gene3D" id="2.60.40.10">
    <property type="entry name" value="Immunoglobulins"/>
    <property type="match status" value="3"/>
</dbReference>